<evidence type="ECO:0000313" key="1">
    <source>
        <dbReference type="EMBL" id="GMR29835.1"/>
    </source>
</evidence>
<organism evidence="1 2">
    <name type="scientific">Pristionchus mayeri</name>
    <dbReference type="NCBI Taxonomy" id="1317129"/>
    <lineage>
        <taxon>Eukaryota</taxon>
        <taxon>Metazoa</taxon>
        <taxon>Ecdysozoa</taxon>
        <taxon>Nematoda</taxon>
        <taxon>Chromadorea</taxon>
        <taxon>Rhabditida</taxon>
        <taxon>Rhabditina</taxon>
        <taxon>Diplogasteromorpha</taxon>
        <taxon>Diplogasteroidea</taxon>
        <taxon>Neodiplogasteridae</taxon>
        <taxon>Pristionchus</taxon>
    </lineage>
</organism>
<name>A0AAN4Z345_9BILA</name>
<accession>A0AAN4Z345</accession>
<proteinExistence type="predicted"/>
<comment type="caution">
    <text evidence="1">The sequence shown here is derived from an EMBL/GenBank/DDBJ whole genome shotgun (WGS) entry which is preliminary data.</text>
</comment>
<keyword evidence="2" id="KW-1185">Reference proteome</keyword>
<gene>
    <name evidence="1" type="ORF">PMAYCL1PPCAC_00030</name>
</gene>
<dbReference type="Proteomes" id="UP001328107">
    <property type="component" value="Unassembled WGS sequence"/>
</dbReference>
<dbReference type="AlphaFoldDB" id="A0AAN4Z345"/>
<dbReference type="EMBL" id="BTRK01000001">
    <property type="protein sequence ID" value="GMR29835.1"/>
    <property type="molecule type" value="Genomic_DNA"/>
</dbReference>
<protein>
    <submittedName>
        <fullName evidence="1">Uncharacterized protein</fullName>
    </submittedName>
</protein>
<evidence type="ECO:0000313" key="2">
    <source>
        <dbReference type="Proteomes" id="UP001328107"/>
    </source>
</evidence>
<reference evidence="2" key="1">
    <citation type="submission" date="2022-10" db="EMBL/GenBank/DDBJ databases">
        <title>Genome assembly of Pristionchus species.</title>
        <authorList>
            <person name="Yoshida K."/>
            <person name="Sommer R.J."/>
        </authorList>
    </citation>
    <scope>NUCLEOTIDE SEQUENCE [LARGE SCALE GENOMIC DNA]</scope>
    <source>
        <strain evidence="2">RS5460</strain>
    </source>
</reference>
<sequence length="106" mass="11842">MPPTSTRRCSTQETRYYMSMPIGITRSSPRAESLPSMASANLLPTVIFRPFTPPVLTPSTDVAQYSRRELSRRSATLHSPLILRLSLSPSRSPRVEQSISPTLVRI</sequence>